<protein>
    <submittedName>
        <fullName evidence="2">Uncharacterized protein</fullName>
    </submittedName>
</protein>
<dbReference type="EMBL" id="JASCZI010006070">
    <property type="protein sequence ID" value="MED6117459.1"/>
    <property type="molecule type" value="Genomic_DNA"/>
</dbReference>
<evidence type="ECO:0000313" key="3">
    <source>
        <dbReference type="Proteomes" id="UP001341840"/>
    </source>
</evidence>
<name>A0ABU6QZF9_9FABA</name>
<dbReference type="Proteomes" id="UP001341840">
    <property type="component" value="Unassembled WGS sequence"/>
</dbReference>
<gene>
    <name evidence="2" type="ORF">PIB30_110149</name>
</gene>
<keyword evidence="3" id="KW-1185">Reference proteome</keyword>
<feature type="non-terminal residue" evidence="2">
    <location>
        <position position="156"/>
    </location>
</feature>
<evidence type="ECO:0000256" key="1">
    <source>
        <dbReference type="SAM" id="MobiDB-lite"/>
    </source>
</evidence>
<proteinExistence type="predicted"/>
<accession>A0ABU6QZF9</accession>
<reference evidence="2 3" key="1">
    <citation type="journal article" date="2023" name="Plants (Basel)">
        <title>Bridging the Gap: Combining Genomics and Transcriptomics Approaches to Understand Stylosanthes scabra, an Orphan Legume from the Brazilian Caatinga.</title>
        <authorList>
            <person name="Ferreira-Neto J.R.C."/>
            <person name="da Silva M.D."/>
            <person name="Binneck E."/>
            <person name="de Melo N.F."/>
            <person name="da Silva R.H."/>
            <person name="de Melo A.L.T.M."/>
            <person name="Pandolfi V."/>
            <person name="Bustamante F.O."/>
            <person name="Brasileiro-Vidal A.C."/>
            <person name="Benko-Iseppon A.M."/>
        </authorList>
    </citation>
    <scope>NUCLEOTIDE SEQUENCE [LARGE SCALE GENOMIC DNA]</scope>
    <source>
        <tissue evidence="2">Leaves</tissue>
    </source>
</reference>
<organism evidence="2 3">
    <name type="scientific">Stylosanthes scabra</name>
    <dbReference type="NCBI Taxonomy" id="79078"/>
    <lineage>
        <taxon>Eukaryota</taxon>
        <taxon>Viridiplantae</taxon>
        <taxon>Streptophyta</taxon>
        <taxon>Embryophyta</taxon>
        <taxon>Tracheophyta</taxon>
        <taxon>Spermatophyta</taxon>
        <taxon>Magnoliopsida</taxon>
        <taxon>eudicotyledons</taxon>
        <taxon>Gunneridae</taxon>
        <taxon>Pentapetalae</taxon>
        <taxon>rosids</taxon>
        <taxon>fabids</taxon>
        <taxon>Fabales</taxon>
        <taxon>Fabaceae</taxon>
        <taxon>Papilionoideae</taxon>
        <taxon>50 kb inversion clade</taxon>
        <taxon>dalbergioids sensu lato</taxon>
        <taxon>Dalbergieae</taxon>
        <taxon>Pterocarpus clade</taxon>
        <taxon>Stylosanthes</taxon>
    </lineage>
</organism>
<feature type="compositionally biased region" description="Basic and acidic residues" evidence="1">
    <location>
        <begin position="93"/>
        <end position="110"/>
    </location>
</feature>
<sequence length="156" mass="17857">AREHQIQNVYTPYPGSPTKEYIDWWVVACRCRFLSADRMLQDPRGVQLPDDVPPAATQARDPIVLPRDSPARGRRARMQRPDPGGEDVDEEAEYRRQEDIPDGVDVHDQGGTDPTAQEADIDFFSGTYLEFARFILQGDADFQQPYYLGKYTESYQ</sequence>
<comment type="caution">
    <text evidence="2">The sequence shown here is derived from an EMBL/GenBank/DDBJ whole genome shotgun (WGS) entry which is preliminary data.</text>
</comment>
<feature type="region of interest" description="Disordered" evidence="1">
    <location>
        <begin position="43"/>
        <end position="116"/>
    </location>
</feature>
<feature type="non-terminal residue" evidence="2">
    <location>
        <position position="1"/>
    </location>
</feature>
<evidence type="ECO:0000313" key="2">
    <source>
        <dbReference type="EMBL" id="MED6117459.1"/>
    </source>
</evidence>